<name>A0A9X0PH02_9STAP</name>
<gene>
    <name evidence="1" type="ORF">HR081_09005</name>
</gene>
<dbReference type="RefSeq" id="WP_182281001.1">
    <property type="nucleotide sequence ID" value="NZ_JABTCN010000029.1"/>
</dbReference>
<sequence length="167" mass="19097">MTNINPVTELEIIDGDKKYTVEAKATFFFDQKAKDFSEEKEDANGKKTTTPGFEVIFNKILFADQAALLDYWECALAYLGKDTPTREQISDALLKIIDEKEDTLELLQGALDVMNNSGFFKRKARQFWMQINYYGTKVSEEEGKSDMQAGIKLLKESYKEIMGAEPY</sequence>
<reference evidence="1 2" key="1">
    <citation type="journal article" date="2020" name="Access Microbiol">
        <title>Isolation and genome sequencing of Staphylococcus schleiferi subspecies coagulans from Antarctic seals.</title>
        <authorList>
            <person name="Foster G."/>
            <person name="Robb A."/>
            <person name="Paterson G.K."/>
        </authorList>
    </citation>
    <scope>NUCLEOTIDE SEQUENCE [LARGE SCALE GENOMIC DNA]</scope>
    <source>
        <strain evidence="1 2">M615/02/4</strain>
    </source>
</reference>
<evidence type="ECO:0000313" key="2">
    <source>
        <dbReference type="Proteomes" id="UP000524893"/>
    </source>
</evidence>
<dbReference type="PIRSF" id="PIRSF024865">
    <property type="entry name" value="UCP024865"/>
    <property type="match status" value="1"/>
</dbReference>
<evidence type="ECO:0008006" key="3">
    <source>
        <dbReference type="Google" id="ProtNLM"/>
    </source>
</evidence>
<evidence type="ECO:0000313" key="1">
    <source>
        <dbReference type="EMBL" id="MBA8777013.1"/>
    </source>
</evidence>
<dbReference type="EMBL" id="JABTCN010000029">
    <property type="protein sequence ID" value="MBA8777013.1"/>
    <property type="molecule type" value="Genomic_DNA"/>
</dbReference>
<protein>
    <recommendedName>
        <fullName evidence="3">Tail assembly chaperone</fullName>
    </recommendedName>
</protein>
<proteinExistence type="predicted"/>
<organism evidence="1 2">
    <name type="scientific">Staphylococcus coagulans</name>
    <dbReference type="NCBI Taxonomy" id="74706"/>
    <lineage>
        <taxon>Bacteria</taxon>
        <taxon>Bacillati</taxon>
        <taxon>Bacillota</taxon>
        <taxon>Bacilli</taxon>
        <taxon>Bacillales</taxon>
        <taxon>Staphylococcaceae</taxon>
        <taxon>Staphylococcus</taxon>
    </lineage>
</organism>
<accession>A0A9X0PH02</accession>
<dbReference type="AlphaFoldDB" id="A0A9X0PH02"/>
<comment type="caution">
    <text evidence="1">The sequence shown here is derived from an EMBL/GenBank/DDBJ whole genome shotgun (WGS) entry which is preliminary data.</text>
</comment>
<dbReference type="Pfam" id="PF12363">
    <property type="entry name" value="Phage_TAC_12"/>
    <property type="match status" value="1"/>
</dbReference>
<dbReference type="InterPro" id="IPR024410">
    <property type="entry name" value="Phage_TAC_12"/>
</dbReference>
<dbReference type="Proteomes" id="UP000524893">
    <property type="component" value="Unassembled WGS sequence"/>
</dbReference>